<accession>A0A1J5SIH7</accession>
<comment type="caution">
    <text evidence="1">The sequence shown here is derived from an EMBL/GenBank/DDBJ whole genome shotgun (WGS) entry which is preliminary data.</text>
</comment>
<evidence type="ECO:0000313" key="1">
    <source>
        <dbReference type="EMBL" id="OIR01524.1"/>
    </source>
</evidence>
<name>A0A1J5SIH7_9ZZZZ</name>
<dbReference type="Gene3D" id="1.20.1600.10">
    <property type="entry name" value="Outer membrane efflux proteins (OEP)"/>
    <property type="match status" value="1"/>
</dbReference>
<reference evidence="1" key="1">
    <citation type="submission" date="2016-10" db="EMBL/GenBank/DDBJ databases">
        <title>Sequence of Gallionella enrichment culture.</title>
        <authorList>
            <person name="Poehlein A."/>
            <person name="Muehling M."/>
            <person name="Daniel R."/>
        </authorList>
    </citation>
    <scope>NUCLEOTIDE SEQUENCE</scope>
</reference>
<dbReference type="InterPro" id="IPR010131">
    <property type="entry name" value="MdtP/NodT-like"/>
</dbReference>
<dbReference type="PANTHER" id="PTHR30203">
    <property type="entry name" value="OUTER MEMBRANE CATION EFFLUX PROTEIN"/>
    <property type="match status" value="1"/>
</dbReference>
<dbReference type="NCBIfam" id="TIGR01845">
    <property type="entry name" value="outer_NodT"/>
    <property type="match status" value="1"/>
</dbReference>
<dbReference type="PANTHER" id="PTHR30203:SF32">
    <property type="entry name" value="CATION EFFLUX SYSTEM PROTEIN CUSC"/>
    <property type="match status" value="1"/>
</dbReference>
<dbReference type="GO" id="GO:0016020">
    <property type="term" value="C:membrane"/>
    <property type="evidence" value="ECO:0007669"/>
    <property type="project" value="InterPro"/>
</dbReference>
<dbReference type="Gene3D" id="2.20.200.10">
    <property type="entry name" value="Outer membrane efflux proteins (OEP)"/>
    <property type="match status" value="1"/>
</dbReference>
<dbReference type="InterPro" id="IPR003423">
    <property type="entry name" value="OMP_efflux"/>
</dbReference>
<protein>
    <submittedName>
        <fullName evidence="1">Outer membrane protein OprM</fullName>
    </submittedName>
</protein>
<gene>
    <name evidence="1" type="primary">oprM_16</name>
    <name evidence="1" type="ORF">GALL_164250</name>
</gene>
<dbReference type="SUPFAM" id="SSF56954">
    <property type="entry name" value="Outer membrane efflux proteins (OEP)"/>
    <property type="match status" value="1"/>
</dbReference>
<dbReference type="EMBL" id="MLJW01000083">
    <property type="protein sequence ID" value="OIR01524.1"/>
    <property type="molecule type" value="Genomic_DNA"/>
</dbReference>
<dbReference type="AlphaFoldDB" id="A0A1J5SIH7"/>
<sequence>MKSAALFLAPAALLIAGCTLAPRYERPAMPVANQWPAAAQAAAAAPMQAARQLSADADWTQVFVDPRLRALIRLALANNRDLRVATLTVQQVRARYSVANLALIPTLDATANGSRTRTALDDLKAGQPQTASHYGVGLLVPSYELDLFGRVQSLRTQALEQYLATEQAQRAAALSLVSEVATQYFAQREIAGQLRLAETTQADLESSLKVIRKQYQVGAASRLDLTTAQAEVQNSDAVVAGLRQQLAQANDALAFLVGTTIPADLPPAPSLDQPGLLADVNPGLPSSLLERRPDILQAEHLLKAANADVGAARAAFFPSISLTASAGTASPELSHLFRGGNGTWSFAPSITLPIFAAGVNKANLQIANLQKQIEVATYERAIQGAFRDVSDSLVARAQIAIQVAAYDGLVATERERLRLAQARYDAGVDSYLTLLTARRDLYAAQQNQLAAHFARYTNLVDLYRALGGSWAR</sequence>
<dbReference type="PROSITE" id="PS51257">
    <property type="entry name" value="PROKAR_LIPOPROTEIN"/>
    <property type="match status" value="1"/>
</dbReference>
<dbReference type="GO" id="GO:0015562">
    <property type="term" value="F:efflux transmembrane transporter activity"/>
    <property type="evidence" value="ECO:0007669"/>
    <property type="project" value="InterPro"/>
</dbReference>
<proteinExistence type="predicted"/>
<organism evidence="1">
    <name type="scientific">mine drainage metagenome</name>
    <dbReference type="NCBI Taxonomy" id="410659"/>
    <lineage>
        <taxon>unclassified sequences</taxon>
        <taxon>metagenomes</taxon>
        <taxon>ecological metagenomes</taxon>
    </lineage>
</organism>
<dbReference type="Pfam" id="PF02321">
    <property type="entry name" value="OEP"/>
    <property type="match status" value="2"/>
</dbReference>